<protein>
    <submittedName>
        <fullName evidence="2">Uncharacterized protein</fullName>
    </submittedName>
</protein>
<dbReference type="InterPro" id="IPR032675">
    <property type="entry name" value="LRR_dom_sf"/>
</dbReference>
<dbReference type="SUPFAM" id="SSF52047">
    <property type="entry name" value="RNI-like"/>
    <property type="match status" value="1"/>
</dbReference>
<dbReference type="Proteomes" id="UP001465755">
    <property type="component" value="Unassembled WGS sequence"/>
</dbReference>
<dbReference type="AlphaFoldDB" id="A0AAW1Q1Y9"/>
<comment type="subcellular location">
    <subcellularLocation>
        <location evidence="1">Cytoplasm</location>
        <location evidence="1">Cytoskeleton</location>
        <location evidence="1">Cilium axoneme</location>
    </subcellularLocation>
</comment>
<organism evidence="2 3">
    <name type="scientific">Symbiochloris irregularis</name>
    <dbReference type="NCBI Taxonomy" id="706552"/>
    <lineage>
        <taxon>Eukaryota</taxon>
        <taxon>Viridiplantae</taxon>
        <taxon>Chlorophyta</taxon>
        <taxon>core chlorophytes</taxon>
        <taxon>Trebouxiophyceae</taxon>
        <taxon>Trebouxiales</taxon>
        <taxon>Trebouxiaceae</taxon>
        <taxon>Symbiochloris</taxon>
    </lineage>
</organism>
<name>A0AAW1Q1Y9_9CHLO</name>
<dbReference type="GO" id="GO:0005930">
    <property type="term" value="C:axoneme"/>
    <property type="evidence" value="ECO:0007669"/>
    <property type="project" value="UniProtKB-SubCell"/>
</dbReference>
<dbReference type="EMBL" id="JALJOQ010000001">
    <property type="protein sequence ID" value="KAK9815087.1"/>
    <property type="molecule type" value="Genomic_DNA"/>
</dbReference>
<sequence>MVRTRRQRAADSLANPAGFEDLPLEVLEKLRHLELMFLNDEQTAAFKSAAQQSNLNGLTALSVHSLGSPRYYWNEIATVNRRASDLFFAISSMAQLSQLRICDARSVTADTSMLSACQNLQAVHIGDPRLISLFQMTQLTYLSIDHWRLSPVWAAQNLALAQLRELHLSCGYGPIEVPDAATFGDHITALTLRGYLPYARNDYGC</sequence>
<accession>A0AAW1Q1Y9</accession>
<reference evidence="2 3" key="1">
    <citation type="journal article" date="2024" name="Nat. Commun.">
        <title>Phylogenomics reveals the evolutionary origins of lichenization in chlorophyte algae.</title>
        <authorList>
            <person name="Puginier C."/>
            <person name="Libourel C."/>
            <person name="Otte J."/>
            <person name="Skaloud P."/>
            <person name="Haon M."/>
            <person name="Grisel S."/>
            <person name="Petersen M."/>
            <person name="Berrin J.G."/>
            <person name="Delaux P.M."/>
            <person name="Dal Grande F."/>
            <person name="Keller J."/>
        </authorList>
    </citation>
    <scope>NUCLEOTIDE SEQUENCE [LARGE SCALE GENOMIC DNA]</scope>
    <source>
        <strain evidence="2 3">SAG 2036</strain>
    </source>
</reference>
<evidence type="ECO:0000313" key="3">
    <source>
        <dbReference type="Proteomes" id="UP001465755"/>
    </source>
</evidence>
<evidence type="ECO:0000256" key="1">
    <source>
        <dbReference type="ARBA" id="ARBA00004430"/>
    </source>
</evidence>
<evidence type="ECO:0000313" key="2">
    <source>
        <dbReference type="EMBL" id="KAK9815087.1"/>
    </source>
</evidence>
<keyword evidence="3" id="KW-1185">Reference proteome</keyword>
<proteinExistence type="predicted"/>
<comment type="caution">
    <text evidence="2">The sequence shown here is derived from an EMBL/GenBank/DDBJ whole genome shotgun (WGS) entry which is preliminary data.</text>
</comment>
<dbReference type="Gene3D" id="3.80.10.10">
    <property type="entry name" value="Ribonuclease Inhibitor"/>
    <property type="match status" value="1"/>
</dbReference>
<gene>
    <name evidence="2" type="ORF">WJX73_007311</name>
</gene>